<gene>
    <name evidence="15" type="ORF">EGW08_000640</name>
</gene>
<evidence type="ECO:0000256" key="9">
    <source>
        <dbReference type="ARBA" id="ARBA00023015"/>
    </source>
</evidence>
<evidence type="ECO:0000256" key="12">
    <source>
        <dbReference type="PROSITE-ProRule" id="PRU00146"/>
    </source>
</evidence>
<proteinExistence type="inferred from homology"/>
<feature type="compositionally biased region" description="Basic and acidic residues" evidence="13">
    <location>
        <begin position="480"/>
        <end position="498"/>
    </location>
</feature>
<evidence type="ECO:0000256" key="4">
    <source>
        <dbReference type="ARBA" id="ARBA00022723"/>
    </source>
</evidence>
<dbReference type="GO" id="GO:0007399">
    <property type="term" value="P:nervous system development"/>
    <property type="evidence" value="ECO:0007669"/>
    <property type="project" value="UniProtKB-KW"/>
</dbReference>
<keyword evidence="9" id="KW-0805">Transcription regulation</keyword>
<feature type="compositionally biased region" description="Polar residues" evidence="13">
    <location>
        <begin position="645"/>
        <end position="665"/>
    </location>
</feature>
<dbReference type="InterPro" id="IPR001965">
    <property type="entry name" value="Znf_PHD"/>
</dbReference>
<feature type="compositionally biased region" description="Basic and acidic residues" evidence="13">
    <location>
        <begin position="397"/>
        <end position="408"/>
    </location>
</feature>
<dbReference type="InterPro" id="IPR011011">
    <property type="entry name" value="Znf_FYVE_PHD"/>
</dbReference>
<name>A0A433UCR7_ELYCH</name>
<evidence type="ECO:0000256" key="7">
    <source>
        <dbReference type="ARBA" id="ARBA00022833"/>
    </source>
</evidence>
<accession>A0A433UCR7</accession>
<feature type="compositionally biased region" description="Basic and acidic residues" evidence="13">
    <location>
        <begin position="420"/>
        <end position="430"/>
    </location>
</feature>
<dbReference type="Gene3D" id="3.30.40.10">
    <property type="entry name" value="Zinc/RING finger domain, C3HC4 (zinc finger)"/>
    <property type="match status" value="1"/>
</dbReference>
<reference evidence="15 16" key="1">
    <citation type="submission" date="2019-01" db="EMBL/GenBank/DDBJ databases">
        <title>A draft genome assembly of the solar-powered sea slug Elysia chlorotica.</title>
        <authorList>
            <person name="Cai H."/>
            <person name="Li Q."/>
            <person name="Fang X."/>
            <person name="Li J."/>
            <person name="Curtis N.E."/>
            <person name="Altenburger A."/>
            <person name="Shibata T."/>
            <person name="Feng M."/>
            <person name="Maeda T."/>
            <person name="Schwartz J.A."/>
            <person name="Shigenobu S."/>
            <person name="Lundholm N."/>
            <person name="Nishiyama T."/>
            <person name="Yang H."/>
            <person name="Hasebe M."/>
            <person name="Li S."/>
            <person name="Pierce S.K."/>
            <person name="Wang J."/>
        </authorList>
    </citation>
    <scope>NUCLEOTIDE SEQUENCE [LARGE SCALE GENOMIC DNA]</scope>
    <source>
        <strain evidence="15">EC2010</strain>
        <tissue evidence="15">Whole organism of an adult</tissue>
    </source>
</reference>
<feature type="domain" description="PHD-type" evidence="14">
    <location>
        <begin position="216"/>
        <end position="267"/>
    </location>
</feature>
<feature type="compositionally biased region" description="Polar residues" evidence="13">
    <location>
        <begin position="884"/>
        <end position="898"/>
    </location>
</feature>
<dbReference type="SUPFAM" id="SSF57903">
    <property type="entry name" value="FYVE/PHD zinc finger"/>
    <property type="match status" value="2"/>
</dbReference>
<feature type="compositionally biased region" description="Basic residues" evidence="13">
    <location>
        <begin position="431"/>
        <end position="442"/>
    </location>
</feature>
<feature type="compositionally biased region" description="Low complexity" evidence="13">
    <location>
        <begin position="824"/>
        <end position="845"/>
    </location>
</feature>
<feature type="compositionally biased region" description="Basic and acidic residues" evidence="13">
    <location>
        <begin position="899"/>
        <end position="912"/>
    </location>
</feature>
<evidence type="ECO:0000256" key="3">
    <source>
        <dbReference type="ARBA" id="ARBA00016995"/>
    </source>
</evidence>
<evidence type="ECO:0000256" key="2">
    <source>
        <dbReference type="ARBA" id="ARBA00006097"/>
    </source>
</evidence>
<evidence type="ECO:0000256" key="10">
    <source>
        <dbReference type="ARBA" id="ARBA00023163"/>
    </source>
</evidence>
<sequence>MMKDYNDKYQEYITFLQEKQKKVIREKHKEYSEVSLIDSQAKIDKSKMESYAKKAARSAAEFNANMMREKKDERRAYFDLQTYTVHFPKNKFATLPPKKTKIGAYPVAVLTGQYQDHYKRYSPEELKYFPVKTALHDPRKPVKYVRPMPESVRLAIIEKQIHGLEKCRICKQRSTKEERKNEKIVKCAQCGKIGHTSCLDLTEELVAVIKTYPWQCMECKACVKCMDPFDEDKMMFCDRCDRGYHTFCIGLEALPTGHWECGSCEGVPIILPKSKRDTSKNDDTTASEVATSEQVKSEAGNTSISQEMKTYPPVEPTLQEKKELLEEGEIPSAASATATGIGLPQTNAPGLSNSTGVLIPGPPLKIERRGRKRKYPLDPNKPKVSHKKQKPVGAEVSKQDRITGERQSRRLKLREEEEEEKKKKQEEKLELKKKKKKKKLRKLAAEAAAAAAAAAAVAYAESHPDEDCSGMLSPTLAQSTEKEQPVEKENLEGAKDNVDCVESTSENVDKDKNATPSSSSNIPEDTNTSEVLPAKSHDTTKVAQDVSDSKLQSVPESSRPKSDDVPEQSDANASSVLGKEVPNTDNSKPLTSSEQLVAASANGSADSGSGEKAVVVESATCDQTQEKTDSAGETKTAELQKESQDTTLSNEDISGTKPTTQSSDSPLDVPKEAKASSESKEPISTSQASEQTVSDDPASNPTQTLIKNEELPASSEETKDAEQTEVPQDKPNESTDTEPEVKKSPEASLQPPPEQPKETGVDLHSHSLNTQTAPGKSEESAPQPQPTENLNTSSPSATLKPEDPLTSTHTGPELPQQNVSSVASNPHLSSSSESSVLPSSESNPSTTVSDIEASSELAPIPSQASTEAPDPTPLSDIPLPMETSEVNQVEAVSTPSNEVSEKMETESDNKAS</sequence>
<dbReference type="SMART" id="SM00249">
    <property type="entry name" value="PHD"/>
    <property type="match status" value="2"/>
</dbReference>
<dbReference type="AlphaFoldDB" id="A0A433UCR7"/>
<dbReference type="PROSITE" id="PS50016">
    <property type="entry name" value="ZF_PHD_2"/>
    <property type="match status" value="1"/>
</dbReference>
<comment type="similarity">
    <text evidence="2">Belongs to the SAYP family.</text>
</comment>
<evidence type="ECO:0000313" key="15">
    <source>
        <dbReference type="EMBL" id="RUS91667.1"/>
    </source>
</evidence>
<protein>
    <recommendedName>
        <fullName evidence="3">PHD finger protein 10</fullName>
    </recommendedName>
</protein>
<feature type="compositionally biased region" description="Basic and acidic residues" evidence="13">
    <location>
        <begin position="755"/>
        <end position="765"/>
    </location>
</feature>
<organism evidence="15 16">
    <name type="scientific">Elysia chlorotica</name>
    <name type="common">Eastern emerald elysia</name>
    <name type="synonym">Sea slug</name>
    <dbReference type="NCBI Taxonomy" id="188477"/>
    <lineage>
        <taxon>Eukaryota</taxon>
        <taxon>Metazoa</taxon>
        <taxon>Spiralia</taxon>
        <taxon>Lophotrochozoa</taxon>
        <taxon>Mollusca</taxon>
        <taxon>Gastropoda</taxon>
        <taxon>Heterobranchia</taxon>
        <taxon>Euthyneura</taxon>
        <taxon>Panpulmonata</taxon>
        <taxon>Sacoglossa</taxon>
        <taxon>Placobranchoidea</taxon>
        <taxon>Plakobranchidae</taxon>
        <taxon>Elysia</taxon>
    </lineage>
</organism>
<keyword evidence="6 12" id="KW-0863">Zinc-finger</keyword>
<feature type="compositionally biased region" description="Polar residues" evidence="13">
    <location>
        <begin position="514"/>
        <end position="530"/>
    </location>
</feature>
<feature type="compositionally biased region" description="Polar residues" evidence="13">
    <location>
        <begin position="284"/>
        <end position="308"/>
    </location>
</feature>
<keyword evidence="7" id="KW-0862">Zinc</keyword>
<dbReference type="PANTHER" id="PTHR45888">
    <property type="entry name" value="HL01030P-RELATED"/>
    <property type="match status" value="1"/>
</dbReference>
<evidence type="ECO:0000256" key="1">
    <source>
        <dbReference type="ARBA" id="ARBA00004123"/>
    </source>
</evidence>
<evidence type="ECO:0000256" key="6">
    <source>
        <dbReference type="ARBA" id="ARBA00022771"/>
    </source>
</evidence>
<evidence type="ECO:0000313" key="16">
    <source>
        <dbReference type="Proteomes" id="UP000271974"/>
    </source>
</evidence>
<comment type="subcellular location">
    <subcellularLocation>
        <location evidence="1">Nucleus</location>
    </subcellularLocation>
</comment>
<evidence type="ECO:0000256" key="5">
    <source>
        <dbReference type="ARBA" id="ARBA00022737"/>
    </source>
</evidence>
<feature type="compositionally biased region" description="Basic and acidic residues" evidence="13">
    <location>
        <begin position="716"/>
        <end position="745"/>
    </location>
</feature>
<feature type="compositionally biased region" description="Polar residues" evidence="13">
    <location>
        <begin position="766"/>
        <end position="797"/>
    </location>
</feature>
<dbReference type="EMBL" id="RQTK01000008">
    <property type="protein sequence ID" value="RUS91667.1"/>
    <property type="molecule type" value="Genomic_DNA"/>
</dbReference>
<dbReference type="GO" id="GO:0008270">
    <property type="term" value="F:zinc ion binding"/>
    <property type="evidence" value="ECO:0007669"/>
    <property type="project" value="UniProtKB-KW"/>
</dbReference>
<dbReference type="Pfam" id="PF00628">
    <property type="entry name" value="PHD"/>
    <property type="match status" value="2"/>
</dbReference>
<dbReference type="GO" id="GO:0071564">
    <property type="term" value="C:npBAF complex"/>
    <property type="evidence" value="ECO:0007669"/>
    <property type="project" value="InterPro"/>
</dbReference>
<feature type="compositionally biased region" description="Polar residues" evidence="13">
    <location>
        <begin position="805"/>
        <end position="823"/>
    </location>
</feature>
<evidence type="ECO:0000259" key="14">
    <source>
        <dbReference type="PROSITE" id="PS50016"/>
    </source>
</evidence>
<evidence type="ECO:0000256" key="11">
    <source>
        <dbReference type="ARBA" id="ARBA00023242"/>
    </source>
</evidence>
<comment type="caution">
    <text evidence="15">The sequence shown here is derived from an EMBL/GenBank/DDBJ whole genome shotgun (WGS) entry which is preliminary data.</text>
</comment>
<dbReference type="PANTHER" id="PTHR45888:SF4">
    <property type="entry name" value="PHD FINGER PROTEIN 10"/>
    <property type="match status" value="1"/>
</dbReference>
<keyword evidence="8" id="KW-0524">Neurogenesis</keyword>
<feature type="region of interest" description="Disordered" evidence="13">
    <location>
        <begin position="275"/>
        <end position="313"/>
    </location>
</feature>
<dbReference type="InterPro" id="IPR013083">
    <property type="entry name" value="Znf_RING/FYVE/PHD"/>
</dbReference>
<dbReference type="CDD" id="cd15528">
    <property type="entry name" value="PHD1_PHF10"/>
    <property type="match status" value="1"/>
</dbReference>
<dbReference type="CDD" id="cd15529">
    <property type="entry name" value="PHD2_PHF10"/>
    <property type="match status" value="1"/>
</dbReference>
<feature type="region of interest" description="Disordered" evidence="13">
    <location>
        <begin position="339"/>
        <end position="912"/>
    </location>
</feature>
<feature type="compositionally biased region" description="Polar residues" evidence="13">
    <location>
        <begin position="682"/>
        <end position="706"/>
    </location>
</feature>
<dbReference type="Proteomes" id="UP000271974">
    <property type="component" value="Unassembled WGS sequence"/>
</dbReference>
<feature type="compositionally biased region" description="Basic and acidic residues" evidence="13">
    <location>
        <begin position="624"/>
        <end position="644"/>
    </location>
</feature>
<keyword evidence="10" id="KW-0804">Transcription</keyword>
<dbReference type="STRING" id="188477.A0A433UCR7"/>
<feature type="compositionally biased region" description="Polar residues" evidence="13">
    <location>
        <begin position="583"/>
        <end position="595"/>
    </location>
</feature>
<keyword evidence="16" id="KW-1185">Reference proteome</keyword>
<evidence type="ECO:0000256" key="13">
    <source>
        <dbReference type="SAM" id="MobiDB-lite"/>
    </source>
</evidence>
<feature type="compositionally biased region" description="Low complexity" evidence="13">
    <location>
        <begin position="445"/>
        <end position="456"/>
    </location>
</feature>
<feature type="compositionally biased region" description="Basic and acidic residues" evidence="13">
    <location>
        <begin position="669"/>
        <end position="681"/>
    </location>
</feature>
<keyword evidence="4" id="KW-0479">Metal-binding</keyword>
<dbReference type="InterPro" id="IPR038045">
    <property type="entry name" value="PHF10_PHD_finger_1"/>
</dbReference>
<feature type="compositionally biased region" description="Polar residues" evidence="13">
    <location>
        <begin position="339"/>
        <end position="356"/>
    </location>
</feature>
<evidence type="ECO:0000256" key="8">
    <source>
        <dbReference type="ARBA" id="ARBA00022902"/>
    </source>
</evidence>
<keyword evidence="5" id="KW-0677">Repeat</keyword>
<keyword evidence="11" id="KW-0539">Nucleus</keyword>
<dbReference type="OrthoDB" id="1903104at2759"/>
<feature type="compositionally biased region" description="Low complexity" evidence="13">
    <location>
        <begin position="598"/>
        <end position="610"/>
    </location>
</feature>
<dbReference type="InterPro" id="IPR019787">
    <property type="entry name" value="Znf_PHD-finger"/>
</dbReference>